<dbReference type="EMBL" id="DS469598">
    <property type="protein sequence ID" value="EDO39971.1"/>
    <property type="molecule type" value="Genomic_DNA"/>
</dbReference>
<dbReference type="OMA" id="DICKCTH"/>
<dbReference type="InterPro" id="IPR005502">
    <property type="entry name" value="Ribosyl_crysJ1"/>
</dbReference>
<dbReference type="STRING" id="45351.A7S8N1"/>
<protein>
    <recommendedName>
        <fullName evidence="4">ADP-ribosylglycohydrolase</fullName>
    </recommendedName>
</protein>
<dbReference type="InterPro" id="IPR036705">
    <property type="entry name" value="Ribosyl_crysJ1_sf"/>
</dbReference>
<dbReference type="GO" id="GO:0046872">
    <property type="term" value="F:metal ion binding"/>
    <property type="evidence" value="ECO:0007669"/>
    <property type="project" value="UniProtKB-KW"/>
</dbReference>
<keyword evidence="1" id="KW-0460">Magnesium</keyword>
<keyword evidence="3" id="KW-1185">Reference proteome</keyword>
<feature type="binding site" evidence="1">
    <location>
        <position position="136"/>
    </location>
    <ligand>
        <name>Mg(2+)</name>
        <dbReference type="ChEBI" id="CHEBI:18420"/>
        <label>1</label>
    </ligand>
</feature>
<dbReference type="PANTHER" id="PTHR16222">
    <property type="entry name" value="ADP-RIBOSYLGLYCOHYDROLASE"/>
    <property type="match status" value="1"/>
</dbReference>
<name>A7S8N1_NEMVE</name>
<dbReference type="Gene3D" id="1.10.4080.10">
    <property type="entry name" value="ADP-ribosylation/Crystallin J1"/>
    <property type="match status" value="1"/>
</dbReference>
<dbReference type="Proteomes" id="UP000001593">
    <property type="component" value="Unassembled WGS sequence"/>
</dbReference>
<evidence type="ECO:0000313" key="3">
    <source>
        <dbReference type="Proteomes" id="UP000001593"/>
    </source>
</evidence>
<evidence type="ECO:0000256" key="1">
    <source>
        <dbReference type="PIRSR" id="PIRSR605502-1"/>
    </source>
</evidence>
<evidence type="ECO:0000313" key="2">
    <source>
        <dbReference type="EMBL" id="EDO39971.1"/>
    </source>
</evidence>
<dbReference type="SUPFAM" id="SSF101478">
    <property type="entry name" value="ADP-ribosylglycohydrolase"/>
    <property type="match status" value="1"/>
</dbReference>
<dbReference type="AlphaFoldDB" id="A7S8N1"/>
<dbReference type="InterPro" id="IPR050792">
    <property type="entry name" value="ADP-ribosylglycohydrolase"/>
</dbReference>
<comment type="cofactor">
    <cofactor evidence="1">
        <name>Mg(2+)</name>
        <dbReference type="ChEBI" id="CHEBI:18420"/>
    </cofactor>
    <text evidence="1">Binds 2 magnesium ions per subunit.</text>
</comment>
<reference evidence="2 3" key="1">
    <citation type="journal article" date="2007" name="Science">
        <title>Sea anemone genome reveals ancestral eumetazoan gene repertoire and genomic organization.</title>
        <authorList>
            <person name="Putnam N.H."/>
            <person name="Srivastava M."/>
            <person name="Hellsten U."/>
            <person name="Dirks B."/>
            <person name="Chapman J."/>
            <person name="Salamov A."/>
            <person name="Terry A."/>
            <person name="Shapiro H."/>
            <person name="Lindquist E."/>
            <person name="Kapitonov V.V."/>
            <person name="Jurka J."/>
            <person name="Genikhovich G."/>
            <person name="Grigoriev I.V."/>
            <person name="Lucas S.M."/>
            <person name="Steele R.E."/>
            <person name="Finnerty J.R."/>
            <person name="Technau U."/>
            <person name="Martindale M.Q."/>
            <person name="Rokhsar D.S."/>
        </authorList>
    </citation>
    <scope>NUCLEOTIDE SEQUENCE [LARGE SCALE GENOMIC DNA]</scope>
    <source>
        <strain evidence="3">CH2 X CH6</strain>
    </source>
</reference>
<organism evidence="2 3">
    <name type="scientific">Nematostella vectensis</name>
    <name type="common">Starlet sea anemone</name>
    <dbReference type="NCBI Taxonomy" id="45351"/>
    <lineage>
        <taxon>Eukaryota</taxon>
        <taxon>Metazoa</taxon>
        <taxon>Cnidaria</taxon>
        <taxon>Anthozoa</taxon>
        <taxon>Hexacorallia</taxon>
        <taxon>Actiniaria</taxon>
        <taxon>Edwardsiidae</taxon>
        <taxon>Nematostella</taxon>
    </lineage>
</organism>
<dbReference type="KEGG" id="nve:5511696"/>
<dbReference type="InParanoid" id="A7S8N1"/>
<dbReference type="PANTHER" id="PTHR16222:SF40">
    <property type="entry name" value="ADP-RIBOSYLGLYCOHYDROLASE"/>
    <property type="match status" value="1"/>
</dbReference>
<proteinExistence type="predicted"/>
<dbReference type="PhylomeDB" id="A7S8N1"/>
<dbReference type="HOGENOM" id="CLU_024566_8_3_1"/>
<dbReference type="eggNOG" id="ENOG502QV13">
    <property type="taxonomic scope" value="Eukaryota"/>
</dbReference>
<evidence type="ECO:0008006" key="4">
    <source>
        <dbReference type="Google" id="ProtNLM"/>
    </source>
</evidence>
<dbReference type="Pfam" id="PF03747">
    <property type="entry name" value="ADP_ribosyl_GH"/>
    <property type="match status" value="1"/>
</dbReference>
<feature type="binding site" evidence="1">
    <location>
        <position position="133"/>
    </location>
    <ligand>
        <name>Mg(2+)</name>
        <dbReference type="ChEBI" id="CHEBI:18420"/>
        <label>1</label>
    </ligand>
</feature>
<accession>A7S8N1</accession>
<keyword evidence="1" id="KW-0479">Metal-binding</keyword>
<gene>
    <name evidence="2" type="ORF">NEMVEDRAFT_v1g243600</name>
</gene>
<sequence>MRTSVLGLQDFSDIDKVIHNTVQFCKVTHADPRCVASCVAVTTAIALMLQGEMEGDVEGIVEKAFFYASQQLETEEQKDELRRYLFAKSLADLDLAEHKMIGYTYKCLGAGFWAFRQTDFRAALTAIAMEAGDADTNGAVAGALLGCKLGVDGLPESWLNGLLHKEWLDKEIAAYLKMLGVASSE</sequence>
<feature type="binding site" evidence="1">
    <location>
        <position position="135"/>
    </location>
    <ligand>
        <name>Mg(2+)</name>
        <dbReference type="ChEBI" id="CHEBI:18420"/>
        <label>1</label>
    </ligand>
</feature>